<keyword evidence="3" id="KW-0804">Transcription</keyword>
<dbReference type="EMBL" id="MJMI01000010">
    <property type="protein sequence ID" value="OLQ95810.1"/>
    <property type="molecule type" value="Genomic_DNA"/>
</dbReference>
<organism evidence="5 6">
    <name type="scientific">Vibrio ponticus</name>
    <dbReference type="NCBI Taxonomy" id="265668"/>
    <lineage>
        <taxon>Bacteria</taxon>
        <taxon>Pseudomonadati</taxon>
        <taxon>Pseudomonadota</taxon>
        <taxon>Gammaproteobacteria</taxon>
        <taxon>Vibrionales</taxon>
        <taxon>Vibrionaceae</taxon>
        <taxon>Vibrio</taxon>
    </lineage>
</organism>
<protein>
    <recommendedName>
        <fullName evidence="4">HTH marR-type domain-containing protein</fullName>
    </recommendedName>
</protein>
<reference evidence="5 6" key="1">
    <citation type="submission" date="2016-09" db="EMBL/GenBank/DDBJ databases">
        <title>Genomic Taxonomy of the Vibrionaceae.</title>
        <authorList>
            <person name="Gonzalez-Castillo A."/>
            <person name="Gomez-Gil B."/>
            <person name="Enciso-Ibarra K."/>
        </authorList>
    </citation>
    <scope>NUCLEOTIDE SEQUENCE [LARGE SCALE GENOMIC DNA]</scope>
    <source>
        <strain evidence="5 6">CAIM 1731</strain>
    </source>
</reference>
<dbReference type="InterPro" id="IPR036390">
    <property type="entry name" value="WH_DNA-bd_sf"/>
</dbReference>
<gene>
    <name evidence="5" type="ORF">BIY21_20520</name>
</gene>
<dbReference type="InterPro" id="IPR036388">
    <property type="entry name" value="WH-like_DNA-bd_sf"/>
</dbReference>
<dbReference type="PROSITE" id="PS50995">
    <property type="entry name" value="HTH_MARR_2"/>
    <property type="match status" value="1"/>
</dbReference>
<keyword evidence="2" id="KW-0238">DNA-binding</keyword>
<dbReference type="Gene3D" id="1.10.10.10">
    <property type="entry name" value="Winged helix-like DNA-binding domain superfamily/Winged helix DNA-binding domain"/>
    <property type="match status" value="1"/>
</dbReference>
<keyword evidence="6" id="KW-1185">Reference proteome</keyword>
<comment type="caution">
    <text evidence="5">The sequence shown here is derived from an EMBL/GenBank/DDBJ whole genome shotgun (WGS) entry which is preliminary data.</text>
</comment>
<evidence type="ECO:0000256" key="1">
    <source>
        <dbReference type="ARBA" id="ARBA00023015"/>
    </source>
</evidence>
<dbReference type="Pfam" id="PF01047">
    <property type="entry name" value="MarR"/>
    <property type="match status" value="1"/>
</dbReference>
<evidence type="ECO:0000256" key="2">
    <source>
        <dbReference type="ARBA" id="ARBA00023125"/>
    </source>
</evidence>
<evidence type="ECO:0000313" key="5">
    <source>
        <dbReference type="EMBL" id="OLQ95810.1"/>
    </source>
</evidence>
<name>A0ABX3FNH8_9VIBR</name>
<dbReference type="InterPro" id="IPR000835">
    <property type="entry name" value="HTH_MarR-typ"/>
</dbReference>
<evidence type="ECO:0000259" key="4">
    <source>
        <dbReference type="PROSITE" id="PS50995"/>
    </source>
</evidence>
<dbReference type="SUPFAM" id="SSF46785">
    <property type="entry name" value="Winged helix' DNA-binding domain"/>
    <property type="match status" value="1"/>
</dbReference>
<dbReference type="RefSeq" id="WP_075647681.1">
    <property type="nucleotide sequence ID" value="NZ_AP019659.1"/>
</dbReference>
<accession>A0ABX3FNH8</accession>
<dbReference type="InterPro" id="IPR052067">
    <property type="entry name" value="Metal_resp_HTH_trans_reg"/>
</dbReference>
<keyword evidence="1" id="KW-0805">Transcription regulation</keyword>
<sequence length="153" mass="17911">MNKFLEIIDTFSEMQDVENVYDKKARTYGDVEGTYTPSEAFLVKYIYENDRISVTNISKKMYKSKSAISQMLKRIGDKGLIVINKNSIDARYMDITLTELGIELYFARQKVNDNYSEQLEKYLEPLSSEELDTVMKFLDLYMKFRKDTSLGKN</sequence>
<evidence type="ECO:0000256" key="3">
    <source>
        <dbReference type="ARBA" id="ARBA00023163"/>
    </source>
</evidence>
<dbReference type="PANTHER" id="PTHR35790">
    <property type="entry name" value="HTH-TYPE TRANSCRIPTIONAL REGULATOR PCHR"/>
    <property type="match status" value="1"/>
</dbReference>
<dbReference type="SMART" id="SM00347">
    <property type="entry name" value="HTH_MARR"/>
    <property type="match status" value="1"/>
</dbReference>
<dbReference type="PANTHER" id="PTHR35790:SF4">
    <property type="entry name" value="HTH-TYPE TRANSCRIPTIONAL REGULATOR PCHR"/>
    <property type="match status" value="1"/>
</dbReference>
<feature type="domain" description="HTH marR-type" evidence="4">
    <location>
        <begin position="1"/>
        <end position="143"/>
    </location>
</feature>
<evidence type="ECO:0000313" key="6">
    <source>
        <dbReference type="Proteomes" id="UP000186206"/>
    </source>
</evidence>
<proteinExistence type="predicted"/>
<dbReference type="Proteomes" id="UP000186206">
    <property type="component" value="Unassembled WGS sequence"/>
</dbReference>